<sequence length="94" mass="10798">MKNILKKLKSFSVVSAFCLVNLGSLVYSTNAFAFFCANCATVWNQMSEYVEAVNTQINTAKQLQTQLQQYKDMINKDFHFRVQNLMVCKILCNN</sequence>
<dbReference type="Proteomes" id="UP000002646">
    <property type="component" value="Unassembled WGS sequence"/>
</dbReference>
<dbReference type="STRING" id="1094564.MCW_01665"/>
<proteinExistence type="predicted"/>
<dbReference type="HOGENOM" id="CLU_2380395_0_0_5"/>
<gene>
    <name evidence="2" type="ORF">MCW_01665</name>
</gene>
<dbReference type="EMBL" id="AILX01000043">
    <property type="protein sequence ID" value="EJF82498.1"/>
    <property type="molecule type" value="Genomic_DNA"/>
</dbReference>
<evidence type="ECO:0000313" key="2">
    <source>
        <dbReference type="EMBL" id="EJF82498.1"/>
    </source>
</evidence>
<feature type="chain" id="PRO_5003741420" evidence="1">
    <location>
        <begin position="34"/>
        <end position="94"/>
    </location>
</feature>
<evidence type="ECO:0000256" key="1">
    <source>
        <dbReference type="SAM" id="SignalP"/>
    </source>
</evidence>
<accession>J0Z4M8</accession>
<organism evidence="2 3">
    <name type="scientific">Cardidatus Bartonella washoeensis 085-0475</name>
    <dbReference type="NCBI Taxonomy" id="1094564"/>
    <lineage>
        <taxon>Bacteria</taxon>
        <taxon>Pseudomonadati</taxon>
        <taxon>Pseudomonadota</taxon>
        <taxon>Alphaproteobacteria</taxon>
        <taxon>Hyphomicrobiales</taxon>
        <taxon>Bartonellaceae</taxon>
        <taxon>Bartonella</taxon>
    </lineage>
</organism>
<dbReference type="AlphaFoldDB" id="J0Z4M8"/>
<keyword evidence="1" id="KW-0732">Signal</keyword>
<evidence type="ECO:0000313" key="3">
    <source>
        <dbReference type="Proteomes" id="UP000002646"/>
    </source>
</evidence>
<reference evidence="2 3" key="1">
    <citation type="submission" date="2012-03" db="EMBL/GenBank/DDBJ databases">
        <title>The Genome Sequence of Bartonella washoensis 085-0475.</title>
        <authorList>
            <consortium name="The Broad Institute Genome Sequencing Platform"/>
            <consortium name="The Broad Institute Genome Sequencing Center for Infectious Disease"/>
            <person name="Feldgarden M."/>
            <person name="Kirby J."/>
            <person name="Kosoy M."/>
            <person name="Birtles R."/>
            <person name="Probert W.S."/>
            <person name="Chiaraviglio L."/>
            <person name="Young S.K."/>
            <person name="Zeng Q."/>
            <person name="Gargeya S."/>
            <person name="Fitzgerald M."/>
            <person name="Haas B."/>
            <person name="Abouelleil A."/>
            <person name="Alvarado L."/>
            <person name="Arachchi H.M."/>
            <person name="Berlin A."/>
            <person name="Chapman S.B."/>
            <person name="Gearin G."/>
            <person name="Goldberg J."/>
            <person name="Griggs A."/>
            <person name="Gujja S."/>
            <person name="Hansen M."/>
            <person name="Heiman D."/>
            <person name="Howarth C."/>
            <person name="Larimer J."/>
            <person name="Lui A."/>
            <person name="MacDonald P.J.P."/>
            <person name="McCowen C."/>
            <person name="Montmayeur A."/>
            <person name="Murphy C."/>
            <person name="Neiman D."/>
            <person name="Pearson M."/>
            <person name="Priest M."/>
            <person name="Roberts A."/>
            <person name="Saif S."/>
            <person name="Shea T."/>
            <person name="Sisk P."/>
            <person name="Stolte C."/>
            <person name="Sykes S."/>
            <person name="Wortman J."/>
            <person name="Nusbaum C."/>
            <person name="Birren B."/>
        </authorList>
    </citation>
    <scope>NUCLEOTIDE SEQUENCE [LARGE SCALE GENOMIC DNA]</scope>
    <source>
        <strain evidence="2 3">085-0475</strain>
    </source>
</reference>
<protein>
    <submittedName>
        <fullName evidence="2">P-type conjugative transfer protein TrbJ</fullName>
    </submittedName>
</protein>
<comment type="caution">
    <text evidence="2">The sequence shown here is derived from an EMBL/GenBank/DDBJ whole genome shotgun (WGS) entry which is preliminary data.</text>
</comment>
<name>J0Z4M8_9HYPH</name>
<feature type="signal peptide" evidence="1">
    <location>
        <begin position="1"/>
        <end position="33"/>
    </location>
</feature>